<protein>
    <submittedName>
        <fullName evidence="5">ABC transporter</fullName>
    </submittedName>
</protein>
<dbReference type="InterPro" id="IPR003439">
    <property type="entry name" value="ABC_transporter-like_ATP-bd"/>
</dbReference>
<dbReference type="GO" id="GO:0005886">
    <property type="term" value="C:plasma membrane"/>
    <property type="evidence" value="ECO:0007669"/>
    <property type="project" value="TreeGrafter"/>
</dbReference>
<evidence type="ECO:0000313" key="5">
    <source>
        <dbReference type="EMBL" id="RSX49207.1"/>
    </source>
</evidence>
<keyword evidence="2" id="KW-0547">Nucleotide-binding</keyword>
<evidence type="ECO:0000313" key="6">
    <source>
        <dbReference type="Proteomes" id="UP000288052"/>
    </source>
</evidence>
<reference evidence="5 6" key="1">
    <citation type="submission" date="2018-09" db="EMBL/GenBank/DDBJ databases">
        <title>Characterization of the phylogenetic diversity of five novel species belonging to the genus Bifidobacterium.</title>
        <authorList>
            <person name="Lugli G.A."/>
            <person name="Duranti S."/>
            <person name="Milani C."/>
        </authorList>
    </citation>
    <scope>NUCLEOTIDE SEQUENCE [LARGE SCALE GENOMIC DNA]</scope>
    <source>
        <strain evidence="5 6">2020B</strain>
    </source>
</reference>
<dbReference type="InterPro" id="IPR017871">
    <property type="entry name" value="ABC_transporter-like_CS"/>
</dbReference>
<dbReference type="CDD" id="cd03255">
    <property type="entry name" value="ABC_MJ0796_LolCDE_FtsE"/>
    <property type="match status" value="1"/>
</dbReference>
<proteinExistence type="predicted"/>
<dbReference type="SUPFAM" id="SSF52540">
    <property type="entry name" value="P-loop containing nucleoside triphosphate hydrolases"/>
    <property type="match status" value="1"/>
</dbReference>
<sequence>MNNVNASIRCRDISKVFRDGHGTVRILNGVSLEIHAGEMVAIMGRSGAGKSTLLSCLAGLENVDSGTIELLGNDMRGLSLSKRAKLRRTDVGFVFQQYQLVPYLTASQNVALPLQLGHRHITKSQIREVLAAVGMDQYANERTSNLSGGEQQRVALARVLAQQPRIVLADEPTGALDTAMVATVMRLLRACAGTDPNASRGSVLIVTHDPLVAAQCDRILMLQDGRIVRELQTQDVAVVAGALTTVVGA</sequence>
<evidence type="ECO:0000256" key="2">
    <source>
        <dbReference type="ARBA" id="ARBA00022741"/>
    </source>
</evidence>
<evidence type="ECO:0000256" key="3">
    <source>
        <dbReference type="ARBA" id="ARBA00022840"/>
    </source>
</evidence>
<dbReference type="InterPro" id="IPR003593">
    <property type="entry name" value="AAA+_ATPase"/>
</dbReference>
<dbReference type="AlphaFoldDB" id="A0A430F8R2"/>
<dbReference type="GO" id="GO:0005524">
    <property type="term" value="F:ATP binding"/>
    <property type="evidence" value="ECO:0007669"/>
    <property type="project" value="UniProtKB-KW"/>
</dbReference>
<dbReference type="FunFam" id="3.40.50.300:FF:000032">
    <property type="entry name" value="Export ABC transporter ATP-binding protein"/>
    <property type="match status" value="1"/>
</dbReference>
<accession>A0A430F8R2</accession>
<dbReference type="PANTHER" id="PTHR24220">
    <property type="entry name" value="IMPORT ATP-BINDING PROTEIN"/>
    <property type="match status" value="1"/>
</dbReference>
<evidence type="ECO:0000256" key="1">
    <source>
        <dbReference type="ARBA" id="ARBA00022448"/>
    </source>
</evidence>
<dbReference type="PROSITE" id="PS50893">
    <property type="entry name" value="ABC_TRANSPORTER_2"/>
    <property type="match status" value="1"/>
</dbReference>
<feature type="domain" description="ABC transporter" evidence="4">
    <location>
        <begin position="8"/>
        <end position="249"/>
    </location>
</feature>
<name>A0A430F8R2_9BIFI</name>
<dbReference type="InterPro" id="IPR027417">
    <property type="entry name" value="P-loop_NTPase"/>
</dbReference>
<dbReference type="RefSeq" id="WP_126031673.1">
    <property type="nucleotide sequence ID" value="NZ_QXGI01000002.1"/>
</dbReference>
<dbReference type="Proteomes" id="UP000288052">
    <property type="component" value="Unassembled WGS sequence"/>
</dbReference>
<dbReference type="InterPro" id="IPR017911">
    <property type="entry name" value="MacB-like_ATP-bd"/>
</dbReference>
<dbReference type="GO" id="GO:0022857">
    <property type="term" value="F:transmembrane transporter activity"/>
    <property type="evidence" value="ECO:0007669"/>
    <property type="project" value="UniProtKB-ARBA"/>
</dbReference>
<dbReference type="PROSITE" id="PS00211">
    <property type="entry name" value="ABC_TRANSPORTER_1"/>
    <property type="match status" value="1"/>
</dbReference>
<dbReference type="EMBL" id="QXGI01000002">
    <property type="protein sequence ID" value="RSX49207.1"/>
    <property type="molecule type" value="Genomic_DNA"/>
</dbReference>
<evidence type="ECO:0000259" key="4">
    <source>
        <dbReference type="PROSITE" id="PS50893"/>
    </source>
</evidence>
<organism evidence="5 6">
    <name type="scientific">Bifidobacterium castoris</name>
    <dbReference type="NCBI Taxonomy" id="2306972"/>
    <lineage>
        <taxon>Bacteria</taxon>
        <taxon>Bacillati</taxon>
        <taxon>Actinomycetota</taxon>
        <taxon>Actinomycetes</taxon>
        <taxon>Bifidobacteriales</taxon>
        <taxon>Bifidobacteriaceae</taxon>
        <taxon>Bifidobacterium</taxon>
    </lineage>
</organism>
<keyword evidence="6" id="KW-1185">Reference proteome</keyword>
<dbReference type="InterPro" id="IPR015854">
    <property type="entry name" value="ABC_transpr_LolD-like"/>
</dbReference>
<dbReference type="GO" id="GO:0098796">
    <property type="term" value="C:membrane protein complex"/>
    <property type="evidence" value="ECO:0007669"/>
    <property type="project" value="UniProtKB-ARBA"/>
</dbReference>
<dbReference type="Pfam" id="PF00005">
    <property type="entry name" value="ABC_tran"/>
    <property type="match status" value="1"/>
</dbReference>
<dbReference type="Gene3D" id="3.40.50.300">
    <property type="entry name" value="P-loop containing nucleotide triphosphate hydrolases"/>
    <property type="match status" value="1"/>
</dbReference>
<comment type="caution">
    <text evidence="5">The sequence shown here is derived from an EMBL/GenBank/DDBJ whole genome shotgun (WGS) entry which is preliminary data.</text>
</comment>
<keyword evidence="1" id="KW-0813">Transport</keyword>
<dbReference type="PANTHER" id="PTHR24220:SF685">
    <property type="entry name" value="ABC TRANSPORTER RELATED"/>
    <property type="match status" value="1"/>
</dbReference>
<dbReference type="OrthoDB" id="3176024at2"/>
<dbReference type="SMART" id="SM00382">
    <property type="entry name" value="AAA"/>
    <property type="match status" value="1"/>
</dbReference>
<keyword evidence="3" id="KW-0067">ATP-binding</keyword>
<gene>
    <name evidence="5" type="ORF">D2E22_0627</name>
</gene>
<dbReference type="GO" id="GO:0016887">
    <property type="term" value="F:ATP hydrolysis activity"/>
    <property type="evidence" value="ECO:0007669"/>
    <property type="project" value="InterPro"/>
</dbReference>